<dbReference type="InterPro" id="IPR015894">
    <property type="entry name" value="Guanylate-bd_N"/>
</dbReference>
<dbReference type="PANTHER" id="PTHR22796:SF1">
    <property type="entry name" value="VWFA DOMAIN-CONTAINING PROTEIN"/>
    <property type="match status" value="1"/>
</dbReference>
<dbReference type="Gene3D" id="3.40.50.300">
    <property type="entry name" value="P-loop containing nucleotide triphosphate hydrolases"/>
    <property type="match status" value="1"/>
</dbReference>
<dbReference type="InterPro" id="IPR027417">
    <property type="entry name" value="P-loop_NTPase"/>
</dbReference>
<keyword evidence="4" id="KW-0378">Hydrolase</keyword>
<evidence type="ECO:0000259" key="3">
    <source>
        <dbReference type="Pfam" id="PF02263"/>
    </source>
</evidence>
<organism evidence="4">
    <name type="scientific">Ganoderma boninense</name>
    <dbReference type="NCBI Taxonomy" id="34458"/>
    <lineage>
        <taxon>Eukaryota</taxon>
        <taxon>Fungi</taxon>
        <taxon>Dikarya</taxon>
        <taxon>Basidiomycota</taxon>
        <taxon>Agaricomycotina</taxon>
        <taxon>Agaricomycetes</taxon>
        <taxon>Polyporales</taxon>
        <taxon>Polyporaceae</taxon>
        <taxon>Ganoderma</taxon>
    </lineage>
</organism>
<protein>
    <submittedName>
        <fullName evidence="4">Protein SEY1 (EC)</fullName>
        <ecNumber evidence="4">3.6.5.-</ecNumber>
    </submittedName>
</protein>
<keyword evidence="2" id="KW-0812">Transmembrane</keyword>
<dbReference type="EMBL" id="LR723687">
    <property type="protein sequence ID" value="VWO93934.1"/>
    <property type="molecule type" value="Genomic_DNA"/>
</dbReference>
<gene>
    <name evidence="4" type="primary">Q9C0L9</name>
</gene>
<dbReference type="GO" id="GO:0005525">
    <property type="term" value="F:GTP binding"/>
    <property type="evidence" value="ECO:0007669"/>
    <property type="project" value="InterPro"/>
</dbReference>
<evidence type="ECO:0000313" key="4">
    <source>
        <dbReference type="EMBL" id="VWO93934.1"/>
    </source>
</evidence>
<name>A0A5K1JSC9_9APHY</name>
<dbReference type="Pfam" id="PF02263">
    <property type="entry name" value="GBP"/>
    <property type="match status" value="1"/>
</dbReference>
<reference evidence="4" key="1">
    <citation type="submission" date="2019-10" db="EMBL/GenBank/DDBJ databases">
        <authorList>
            <person name="Nor Muhammad N."/>
        </authorList>
    </citation>
    <scope>NUCLEOTIDE SEQUENCE</scope>
</reference>
<feature type="region of interest" description="Disordered" evidence="1">
    <location>
        <begin position="1"/>
        <end position="91"/>
    </location>
</feature>
<feature type="transmembrane region" description="Helical" evidence="2">
    <location>
        <begin position="1532"/>
        <end position="1552"/>
    </location>
</feature>
<keyword evidence="2" id="KW-0472">Membrane</keyword>
<proteinExistence type="predicted"/>
<dbReference type="EC" id="3.6.5.-" evidence="4"/>
<dbReference type="SUPFAM" id="SSF52540">
    <property type="entry name" value="P-loop containing nucleoside triphosphate hydrolases"/>
    <property type="match status" value="1"/>
</dbReference>
<keyword evidence="2" id="KW-1133">Transmembrane helix</keyword>
<feature type="compositionally biased region" description="Basic and acidic residues" evidence="1">
    <location>
        <begin position="72"/>
        <end position="85"/>
    </location>
</feature>
<evidence type="ECO:0000256" key="1">
    <source>
        <dbReference type="SAM" id="MobiDB-lite"/>
    </source>
</evidence>
<accession>A0A5K1JSC9</accession>
<feature type="domain" description="Guanylate-binding protein N-terminal" evidence="3">
    <location>
        <begin position="1202"/>
        <end position="1278"/>
    </location>
</feature>
<evidence type="ECO:0000256" key="2">
    <source>
        <dbReference type="SAM" id="Phobius"/>
    </source>
</evidence>
<sequence>MTTPLHFQPPDTFQRDIAGTKHTQLAAVMQDAQAPSDTLPTRDQESNASTKDVTMTHPPDETTQDNQSESGAEPKNRDGNPKDGTRVQTFPSQATNLDIAASIPDFYRVLDLIYDRGSGGLVDKIIIEQESLGRFINVLRPNAYTSITKVDFSALDHVQVRAIGLYGSKSAIVDFLHHNAIVDEETALAMLRPTDTSIDPTQPTLRSGMYVHMRGGEDIMHVVYWPEDTTWDDNCVSSVSKNRVTFMRYLTKICDQVVCLMSDEHAKAIVWRRNDADSDQESDEDEDGDAGRLFAFEVSKTNEQEEGVAAHPGFEIRNHLLSASNTPHSVSAPPALFRPRLVRGEMEQGVITAQHVAEQRKVKHETDTVSEFRLKDILQKNSVRLSETLPTEALEILFSMKCPFKPSVQDAISQYRVSVSNVKKGAADKLKKDLDEMLDRVDKDGGQLLASITEMLMSYIMTKFPLLAGGGIHSAGVPKDPKDVPLPPDQDYLQNLCVMFQGVSRLIHEAPNAKKLNAVAADRYKTLKERILGLEYLLGTETSLTDHERRDLVTTTLRDGFDKPSKSGVRRLIDASKRAVAFAIGTESSSSRVVDVPEDVVDVDDRDFLLRLPDIVGRSPLLLESGAEVTELAVNHFSTHVKREAQDLSRKIRKIQRDICKEQITRECQINERNRLENLRVGILSVLRSNWENDRARMTTTIELLEEDRQYYTYSRMKSYRIRTVNEMFTEPEVCYTLHPLELRQDDAHRMREDTSHIPHPQLRSHSSMSFTLPVDTYIVYAHRLSQSRLLLVTRDHTGEARVYVSSVTSLQSALQGKRPLKELKPDKIGENFLLAYDETKRILAVCGGMSNTGHSRLQLHTFIFDETYASLQGMGTSVNLNPWYDSDGVTITHMEFVNGVEELLFVDNFSRARIFSLVTQQFRPATLQLHKRPSSIHSTPDGSCFFAIDEPAEDSDVVALRAYHWTSFGSSEGIKVDVPKATLGDCVVTSLLCRENVYLIGVDLTDSVLRSVSFKITRRMTAFTFKEKGGPRNGRKEQATSHNSLIDCHMDLWTRFPVVPAVRRETVVSALREPKSRIFVLNVDPTPVEPHFSTLISEFKRLTHKPVGDELKNIHVHALSHNMFLRRYPLDLSTFCAGEWLVELICLIPIHIAITRDNRFLPLKDGVWSPEVERSLLGAEVAKIVDSISFGWYESLFQSYMATKPVKVVSSMGEQSVGKSFALNHLVDTSFAGSAMRTTEGVWMSVTPTDQALIVALDFEGVHSIERSAQEDSLLVLFNTAISNLVLFRNNFAFSRDITGLFQSFQSSASVLDPEANPMLFQSTLVIIIKDVAPHDTNDIKKEFHLKFQQIVQAEQAMNFISRLHRDRVDIVPWPLLGSRQFYTLFKAIKKSLDEQTVTHHGGAIFLQTMKTLMAKLKINDWGAMSQTLAAHRVHLLLSLLPKAMAFGAAEIIPDYEPLVTFLDGTVDTRVEHVRAWVSINTAKFGSDQSEVQQLFLTTTRVPTLAELIIAASGCVSLKVLSIAMLNLVDYLVTALGILEVIYVMLLRIYAGNVAI</sequence>
<dbReference type="PANTHER" id="PTHR22796">
    <property type="entry name" value="URG4-RELATED"/>
    <property type="match status" value="1"/>
</dbReference>
<dbReference type="GO" id="GO:0003924">
    <property type="term" value="F:GTPase activity"/>
    <property type="evidence" value="ECO:0007669"/>
    <property type="project" value="InterPro"/>
</dbReference>